<dbReference type="InterPro" id="IPR036322">
    <property type="entry name" value="WD40_repeat_dom_sf"/>
</dbReference>
<dbReference type="AlphaFoldDB" id="A0A915P329"/>
<dbReference type="GO" id="GO:1905786">
    <property type="term" value="P:positive regulation of anaphase-promoting complex-dependent catabolic process"/>
    <property type="evidence" value="ECO:0007669"/>
    <property type="project" value="TreeGrafter"/>
</dbReference>
<dbReference type="Proteomes" id="UP000887560">
    <property type="component" value="Unplaced"/>
</dbReference>
<evidence type="ECO:0000313" key="9">
    <source>
        <dbReference type="WBParaSite" id="scf7180000423537.g11235"/>
    </source>
</evidence>
<dbReference type="SUPFAM" id="SSF50978">
    <property type="entry name" value="WD40 repeat-like"/>
    <property type="match status" value="1"/>
</dbReference>
<dbReference type="GO" id="GO:0031145">
    <property type="term" value="P:anaphase-promoting complex-dependent catabolic process"/>
    <property type="evidence" value="ECO:0007669"/>
    <property type="project" value="TreeGrafter"/>
</dbReference>
<feature type="repeat" description="WD" evidence="6">
    <location>
        <begin position="249"/>
        <end position="281"/>
    </location>
</feature>
<dbReference type="InterPro" id="IPR015943">
    <property type="entry name" value="WD40/YVTN_repeat-like_dom_sf"/>
</dbReference>
<evidence type="ECO:0000259" key="7">
    <source>
        <dbReference type="Pfam" id="PF12894"/>
    </source>
</evidence>
<evidence type="ECO:0000256" key="3">
    <source>
        <dbReference type="ARBA" id="ARBA00022737"/>
    </source>
</evidence>
<reference evidence="9" key="1">
    <citation type="submission" date="2022-11" db="UniProtKB">
        <authorList>
            <consortium name="WormBaseParasite"/>
        </authorList>
    </citation>
    <scope>IDENTIFICATION</scope>
</reference>
<sequence>MTSRTPDWKGGANVLSAVHKISTTPSRNPNYIKGKVNEGDRYDDENATCLDTSMSCPTSPATKLEQKAKRQMMRVKSDNNLDNGIEGDRVCLAPIARFGHRAQQTNVLFHCIQPSSTCIKRSRRYIVKEPERMLDAPTNVVAVTLGNKIFQWNAATGAVDELKDFENLEANPTVAKWSKEGQYIAIGFSDGTLKLIDSISKNVLRTIRTEGMRLACACWTGKGELSCGSRNGKIYHHDVRMPKSLISVFSSHSSEVCGLKWSPDEHFLTSGGSDCLVHVWE</sequence>
<evidence type="ECO:0000256" key="4">
    <source>
        <dbReference type="ARBA" id="ARBA00022776"/>
    </source>
</evidence>
<evidence type="ECO:0000256" key="6">
    <source>
        <dbReference type="PROSITE-ProRule" id="PRU00221"/>
    </source>
</evidence>
<dbReference type="PANTHER" id="PTHR19918">
    <property type="entry name" value="CELL DIVISION CYCLE 20 CDC20 FIZZY -RELATED"/>
    <property type="match status" value="1"/>
</dbReference>
<dbReference type="Pfam" id="PF12894">
    <property type="entry name" value="ANAPC4_WD40"/>
    <property type="match status" value="1"/>
</dbReference>
<keyword evidence="8" id="KW-1185">Reference proteome</keyword>
<organism evidence="8 9">
    <name type="scientific">Meloidogyne floridensis</name>
    <dbReference type="NCBI Taxonomy" id="298350"/>
    <lineage>
        <taxon>Eukaryota</taxon>
        <taxon>Metazoa</taxon>
        <taxon>Ecdysozoa</taxon>
        <taxon>Nematoda</taxon>
        <taxon>Chromadorea</taxon>
        <taxon>Rhabditida</taxon>
        <taxon>Tylenchina</taxon>
        <taxon>Tylenchomorpha</taxon>
        <taxon>Tylenchoidea</taxon>
        <taxon>Meloidogynidae</taxon>
        <taxon>Meloidogyninae</taxon>
        <taxon>Meloidogyne</taxon>
    </lineage>
</organism>
<dbReference type="SMART" id="SM00320">
    <property type="entry name" value="WD40"/>
    <property type="match status" value="3"/>
</dbReference>
<dbReference type="GO" id="GO:0010997">
    <property type="term" value="F:anaphase-promoting complex binding"/>
    <property type="evidence" value="ECO:0007669"/>
    <property type="project" value="InterPro"/>
</dbReference>
<keyword evidence="3" id="KW-0677">Repeat</keyword>
<evidence type="ECO:0000313" key="8">
    <source>
        <dbReference type="Proteomes" id="UP000887560"/>
    </source>
</evidence>
<accession>A0A915P329</accession>
<dbReference type="InterPro" id="IPR033010">
    <property type="entry name" value="Cdc20/Fizzy"/>
</dbReference>
<dbReference type="PANTHER" id="PTHR19918:SF8">
    <property type="entry name" value="FI02843P"/>
    <property type="match status" value="1"/>
</dbReference>
<dbReference type="Pfam" id="PF00400">
    <property type="entry name" value="WD40"/>
    <property type="match status" value="1"/>
</dbReference>
<feature type="domain" description="Anaphase-promoting complex subunit 4-like WD40" evidence="7">
    <location>
        <begin position="175"/>
        <end position="220"/>
    </location>
</feature>
<name>A0A915P329_9BILA</name>
<dbReference type="PROSITE" id="PS50082">
    <property type="entry name" value="WD_REPEATS_2"/>
    <property type="match status" value="1"/>
</dbReference>
<keyword evidence="4" id="KW-0498">Mitosis</keyword>
<evidence type="ECO:0000256" key="2">
    <source>
        <dbReference type="ARBA" id="ARBA00022618"/>
    </source>
</evidence>
<dbReference type="GO" id="GO:1990757">
    <property type="term" value="F:ubiquitin ligase activator activity"/>
    <property type="evidence" value="ECO:0007669"/>
    <property type="project" value="TreeGrafter"/>
</dbReference>
<evidence type="ECO:0000256" key="1">
    <source>
        <dbReference type="ARBA" id="ARBA00022574"/>
    </source>
</evidence>
<keyword evidence="5" id="KW-0131">Cell cycle</keyword>
<keyword evidence="1 6" id="KW-0853">WD repeat</keyword>
<dbReference type="Gene3D" id="2.130.10.10">
    <property type="entry name" value="YVTN repeat-like/Quinoprotein amine dehydrogenase"/>
    <property type="match status" value="1"/>
</dbReference>
<evidence type="ECO:0000256" key="5">
    <source>
        <dbReference type="ARBA" id="ARBA00023306"/>
    </source>
</evidence>
<keyword evidence="2" id="KW-0132">Cell division</keyword>
<dbReference type="WBParaSite" id="scf7180000423537.g11235">
    <property type="protein sequence ID" value="scf7180000423537.g11235"/>
    <property type="gene ID" value="scf7180000423537.g11235"/>
</dbReference>
<dbReference type="PROSITE" id="PS50294">
    <property type="entry name" value="WD_REPEATS_REGION"/>
    <property type="match status" value="1"/>
</dbReference>
<dbReference type="GO" id="GO:0005680">
    <property type="term" value="C:anaphase-promoting complex"/>
    <property type="evidence" value="ECO:0007669"/>
    <property type="project" value="TreeGrafter"/>
</dbReference>
<proteinExistence type="predicted"/>
<protein>
    <submittedName>
        <fullName evidence="9">Anaphase-promoting complex subunit 4-like WD40 domain-containing protein</fullName>
    </submittedName>
</protein>
<dbReference type="InterPro" id="IPR001680">
    <property type="entry name" value="WD40_rpt"/>
</dbReference>
<dbReference type="InterPro" id="IPR024977">
    <property type="entry name" value="Apc4-like_WD40_dom"/>
</dbReference>
<dbReference type="GO" id="GO:0051301">
    <property type="term" value="P:cell division"/>
    <property type="evidence" value="ECO:0007669"/>
    <property type="project" value="UniProtKB-KW"/>
</dbReference>